<keyword evidence="8" id="KW-1185">Reference proteome</keyword>
<feature type="domain" description="FAD dependent oxidoreductase" evidence="6">
    <location>
        <begin position="24"/>
        <end position="367"/>
    </location>
</feature>
<evidence type="ECO:0000256" key="1">
    <source>
        <dbReference type="ARBA" id="ARBA00001974"/>
    </source>
</evidence>
<dbReference type="Pfam" id="PF01266">
    <property type="entry name" value="DAO"/>
    <property type="match status" value="1"/>
</dbReference>
<accession>U1HZG8</accession>
<keyword evidence="4" id="KW-0274">FAD</keyword>
<evidence type="ECO:0000259" key="6">
    <source>
        <dbReference type="Pfam" id="PF01266"/>
    </source>
</evidence>
<evidence type="ECO:0000313" key="7">
    <source>
        <dbReference type="EMBL" id="ERF74959.1"/>
    </source>
</evidence>
<dbReference type="Gene3D" id="3.40.50.720">
    <property type="entry name" value="NAD(P)-binding Rossmann-like Domain"/>
    <property type="match status" value="1"/>
</dbReference>
<keyword evidence="5" id="KW-0560">Oxidoreductase</keyword>
<reference evidence="8" key="1">
    <citation type="journal article" date="2014" name="BMC Genomics">
        <title>Genome characteristics reveal the impact of lichenization on lichen-forming fungus Endocarpon pusillum Hedwig (Verrucariales, Ascomycota).</title>
        <authorList>
            <person name="Wang Y.-Y."/>
            <person name="Liu B."/>
            <person name="Zhang X.-Y."/>
            <person name="Zhou Q.-M."/>
            <person name="Zhang T."/>
            <person name="Li H."/>
            <person name="Yu Y.-F."/>
            <person name="Zhang X.-L."/>
            <person name="Hao X.-Y."/>
            <person name="Wang M."/>
            <person name="Wang L."/>
            <person name="Wei J.-C."/>
        </authorList>
    </citation>
    <scope>NUCLEOTIDE SEQUENCE [LARGE SCALE GENOMIC DNA]</scope>
    <source>
        <strain evidence="8">Z07020 / HMAS-L-300199</strain>
    </source>
</reference>
<dbReference type="GO" id="GO:0003884">
    <property type="term" value="F:D-amino-acid oxidase activity"/>
    <property type="evidence" value="ECO:0007669"/>
    <property type="project" value="InterPro"/>
</dbReference>
<comment type="similarity">
    <text evidence="2">Belongs to the DAMOX/DASOX family.</text>
</comment>
<dbReference type="OrthoDB" id="2015447at2759"/>
<comment type="cofactor">
    <cofactor evidence="1">
        <name>FAD</name>
        <dbReference type="ChEBI" id="CHEBI:57692"/>
    </cofactor>
</comment>
<protein>
    <recommendedName>
        <fullName evidence="6">FAD dependent oxidoreductase domain-containing protein</fullName>
    </recommendedName>
</protein>
<dbReference type="PANTHER" id="PTHR11530">
    <property type="entry name" value="D-AMINO ACID OXIDASE"/>
    <property type="match status" value="1"/>
</dbReference>
<evidence type="ECO:0000256" key="4">
    <source>
        <dbReference type="ARBA" id="ARBA00022827"/>
    </source>
</evidence>
<evidence type="ECO:0000313" key="8">
    <source>
        <dbReference type="Proteomes" id="UP000019373"/>
    </source>
</evidence>
<dbReference type="RefSeq" id="XP_007787734.1">
    <property type="nucleotide sequence ID" value="XM_007789544.1"/>
</dbReference>
<dbReference type="HOGENOM" id="CLU_034311_2_0_1"/>
<dbReference type="SUPFAM" id="SSF51971">
    <property type="entry name" value="Nucleotide-binding domain"/>
    <property type="match status" value="1"/>
</dbReference>
<dbReference type="OMA" id="EYDTWVV"/>
<evidence type="ECO:0000256" key="5">
    <source>
        <dbReference type="ARBA" id="ARBA00023002"/>
    </source>
</evidence>
<dbReference type="Gene3D" id="3.30.9.10">
    <property type="entry name" value="D-Amino Acid Oxidase, subunit A, domain 2"/>
    <property type="match status" value="1"/>
</dbReference>
<dbReference type="Proteomes" id="UP000019373">
    <property type="component" value="Unassembled WGS sequence"/>
</dbReference>
<gene>
    <name evidence="7" type="ORF">EPUS_05167</name>
</gene>
<dbReference type="GO" id="GO:0019478">
    <property type="term" value="P:D-amino acid catabolic process"/>
    <property type="evidence" value="ECO:0007669"/>
    <property type="project" value="TreeGrafter"/>
</dbReference>
<name>U1HZG8_ENDPU</name>
<dbReference type="GO" id="GO:0071949">
    <property type="term" value="F:FAD binding"/>
    <property type="evidence" value="ECO:0007669"/>
    <property type="project" value="InterPro"/>
</dbReference>
<dbReference type="PANTHER" id="PTHR11530:SF26">
    <property type="entry name" value="FAD DEPENDENT OXIDOREDUCTASE SUPERFAMILY (AFU_ORTHOLOGUE AFUA_5G13940)"/>
    <property type="match status" value="1"/>
</dbReference>
<proteinExistence type="inferred from homology"/>
<keyword evidence="3" id="KW-0285">Flavoprotein</keyword>
<dbReference type="GeneID" id="19240120"/>
<dbReference type="eggNOG" id="KOG3923">
    <property type="taxonomic scope" value="Eukaryota"/>
</dbReference>
<dbReference type="InterPro" id="IPR023209">
    <property type="entry name" value="DAO"/>
</dbReference>
<dbReference type="EMBL" id="KE720846">
    <property type="protein sequence ID" value="ERF74959.1"/>
    <property type="molecule type" value="Genomic_DNA"/>
</dbReference>
<sequence>MDFPSETKSASTSSTPFKSSNDDRIVVIGAGVLGLSMCTLLQSRLPARLVTLLAAELPSTSPDSSPAYTPSYASAWAGAHYRPISPSTPQLHAEFKLAQRTFEIMKRIASEKPKAGIKLMQGVEYFDRPGKGELGMKDGDVYAGPEDGFRVLQKSDLMEGVKWGCEYGTYCINVPVYCGYLLKEFQEKGGKIVSRKIGDVKQAFSLNEDEIGGEVSTVVNCSGTNFGKDPKIKLIRGQTVLVKNPYHRTVTRQYADGRWATLIPRPLDGGTIVGVTKEIGDEEETARPEIRQLLLKQSIECFPDFVEKLEDFEVISDNVGRRPFREGGLRMEVEELDAGRKRIVHGYGAGGRGYELSWAIAERLVELLNPGGSVQATTVLP</sequence>
<dbReference type="GO" id="GO:0005737">
    <property type="term" value="C:cytoplasm"/>
    <property type="evidence" value="ECO:0007669"/>
    <property type="project" value="TreeGrafter"/>
</dbReference>
<dbReference type="PIRSF" id="PIRSF000189">
    <property type="entry name" value="D-aa_oxidase"/>
    <property type="match status" value="1"/>
</dbReference>
<dbReference type="SUPFAM" id="SSF54373">
    <property type="entry name" value="FAD-linked reductases, C-terminal domain"/>
    <property type="match status" value="1"/>
</dbReference>
<dbReference type="AlphaFoldDB" id="U1HZG8"/>
<dbReference type="InterPro" id="IPR006076">
    <property type="entry name" value="FAD-dep_OxRdtase"/>
</dbReference>
<organism evidence="7 8">
    <name type="scientific">Endocarpon pusillum (strain Z07020 / HMAS-L-300199)</name>
    <name type="common">Lichen-forming fungus</name>
    <dbReference type="NCBI Taxonomy" id="1263415"/>
    <lineage>
        <taxon>Eukaryota</taxon>
        <taxon>Fungi</taxon>
        <taxon>Dikarya</taxon>
        <taxon>Ascomycota</taxon>
        <taxon>Pezizomycotina</taxon>
        <taxon>Eurotiomycetes</taxon>
        <taxon>Chaetothyriomycetidae</taxon>
        <taxon>Verrucariales</taxon>
        <taxon>Verrucariaceae</taxon>
        <taxon>Endocarpon</taxon>
    </lineage>
</organism>
<evidence type="ECO:0000256" key="2">
    <source>
        <dbReference type="ARBA" id="ARBA00006730"/>
    </source>
</evidence>
<evidence type="ECO:0000256" key="3">
    <source>
        <dbReference type="ARBA" id="ARBA00022630"/>
    </source>
</evidence>